<protein>
    <recommendedName>
        <fullName evidence="3">Phospholipase A2-like central domain-containing protein</fullName>
    </recommendedName>
</protein>
<dbReference type="Proteomes" id="UP001634394">
    <property type="component" value="Unassembled WGS sequence"/>
</dbReference>
<dbReference type="SUPFAM" id="SSF48619">
    <property type="entry name" value="Phospholipase A2, PLA2"/>
    <property type="match status" value="1"/>
</dbReference>
<evidence type="ECO:0000259" key="3">
    <source>
        <dbReference type="Pfam" id="PF05826"/>
    </source>
</evidence>
<gene>
    <name evidence="4" type="ORF">ACJMK2_012574</name>
</gene>
<accession>A0ABD3V8M9</accession>
<sequence length="294" mass="34140">MRLPFLVRVTVYLIFISALVKFLDAKNIPHRKYYPKNFIHVKFNAKHERELRVSYEKILALETSGLLGNKAELEIRQMTDGKKLILGIYQEGQLKECDNSKSPKQILRFMEQFLEFNMDFDGKDSGDVFNAYNKINGNTTSAIQYFDSNSSLKQFHAMIDVKGFTKVCHEFMESAKKEARKHRNDPERPPFADIWRSPLYSQEKLSLEKTALEKGKQNPLDSTAPVRRLRSKRAVFDFNNVLIFPGTKWCGKGDLAKCYDDLGPDQETDSCCRDHDCCPYIIPPFTSRYNLFNY</sequence>
<dbReference type="EMBL" id="JBJQND010000013">
    <property type="protein sequence ID" value="KAL3857949.1"/>
    <property type="molecule type" value="Genomic_DNA"/>
</dbReference>
<evidence type="ECO:0000256" key="2">
    <source>
        <dbReference type="ARBA" id="ARBA00022525"/>
    </source>
</evidence>
<reference evidence="4 5" key="1">
    <citation type="submission" date="2024-11" db="EMBL/GenBank/DDBJ databases">
        <title>Chromosome-level genome assembly of the freshwater bivalve Anodonta woodiana.</title>
        <authorList>
            <person name="Chen X."/>
        </authorList>
    </citation>
    <scope>NUCLEOTIDE SEQUENCE [LARGE SCALE GENOMIC DNA]</scope>
    <source>
        <strain evidence="4">MN2024</strain>
        <tissue evidence="4">Gills</tissue>
    </source>
</reference>
<keyword evidence="5" id="KW-1185">Reference proteome</keyword>
<evidence type="ECO:0000256" key="1">
    <source>
        <dbReference type="ARBA" id="ARBA00004613"/>
    </source>
</evidence>
<feature type="non-terminal residue" evidence="4">
    <location>
        <position position="294"/>
    </location>
</feature>
<dbReference type="PROSITE" id="PS00118">
    <property type="entry name" value="PA2_HIS"/>
    <property type="match status" value="1"/>
</dbReference>
<comment type="subcellular location">
    <subcellularLocation>
        <location evidence="1">Secreted</location>
    </subcellularLocation>
</comment>
<dbReference type="GO" id="GO:0005576">
    <property type="term" value="C:extracellular region"/>
    <property type="evidence" value="ECO:0007669"/>
    <property type="project" value="UniProtKB-SubCell"/>
</dbReference>
<feature type="domain" description="Phospholipase A2-like central" evidence="3">
    <location>
        <begin position="243"/>
        <end position="294"/>
    </location>
</feature>
<dbReference type="Pfam" id="PF05826">
    <property type="entry name" value="Phospholip_A2_2"/>
    <property type="match status" value="1"/>
</dbReference>
<dbReference type="Gene3D" id="1.20.90.10">
    <property type="entry name" value="Phospholipase A2 domain"/>
    <property type="match status" value="1"/>
</dbReference>
<organism evidence="4 5">
    <name type="scientific">Sinanodonta woodiana</name>
    <name type="common">Chinese pond mussel</name>
    <name type="synonym">Anodonta woodiana</name>
    <dbReference type="NCBI Taxonomy" id="1069815"/>
    <lineage>
        <taxon>Eukaryota</taxon>
        <taxon>Metazoa</taxon>
        <taxon>Spiralia</taxon>
        <taxon>Lophotrochozoa</taxon>
        <taxon>Mollusca</taxon>
        <taxon>Bivalvia</taxon>
        <taxon>Autobranchia</taxon>
        <taxon>Heteroconchia</taxon>
        <taxon>Palaeoheterodonta</taxon>
        <taxon>Unionida</taxon>
        <taxon>Unionoidea</taxon>
        <taxon>Unionidae</taxon>
        <taxon>Unioninae</taxon>
        <taxon>Sinanodonta</taxon>
    </lineage>
</organism>
<evidence type="ECO:0000313" key="4">
    <source>
        <dbReference type="EMBL" id="KAL3857949.1"/>
    </source>
</evidence>
<dbReference type="InterPro" id="IPR016090">
    <property type="entry name" value="PLA2-like_dom"/>
</dbReference>
<dbReference type="AlphaFoldDB" id="A0ABD3V8M9"/>
<dbReference type="InterPro" id="IPR033113">
    <property type="entry name" value="PLA2_histidine"/>
</dbReference>
<evidence type="ECO:0000313" key="5">
    <source>
        <dbReference type="Proteomes" id="UP001634394"/>
    </source>
</evidence>
<keyword evidence="2" id="KW-0964">Secreted</keyword>
<comment type="caution">
    <text evidence="4">The sequence shown here is derived from an EMBL/GenBank/DDBJ whole genome shotgun (WGS) entry which is preliminary data.</text>
</comment>
<proteinExistence type="predicted"/>
<dbReference type="InterPro" id="IPR036444">
    <property type="entry name" value="PLipase_A2_dom_sf"/>
</dbReference>
<name>A0ABD3V8M9_SINWO</name>
<dbReference type="PANTHER" id="PTHR12253">
    <property type="entry name" value="RH14732P"/>
    <property type="match status" value="1"/>
</dbReference>